<keyword evidence="2" id="KW-0813">Transport</keyword>
<keyword evidence="4 9" id="KW-0812">Transmembrane</keyword>
<dbReference type="KEGG" id="plyc:GXP70_26760"/>
<dbReference type="NCBIfam" id="TIGR03592">
    <property type="entry name" value="yidC_oxa1_cterm"/>
    <property type="match status" value="1"/>
</dbReference>
<dbReference type="PRINTS" id="PR00701">
    <property type="entry name" value="60KDINNERMP"/>
</dbReference>
<organism evidence="12 13">
    <name type="scientific">Paenibacillus lycopersici</name>
    <dbReference type="NCBI Taxonomy" id="2704462"/>
    <lineage>
        <taxon>Bacteria</taxon>
        <taxon>Bacillati</taxon>
        <taxon>Bacillota</taxon>
        <taxon>Bacilli</taxon>
        <taxon>Bacillales</taxon>
        <taxon>Paenibacillaceae</taxon>
        <taxon>Paenibacillus</taxon>
    </lineage>
</organism>
<dbReference type="GO" id="GO:0005886">
    <property type="term" value="C:plasma membrane"/>
    <property type="evidence" value="ECO:0007669"/>
    <property type="project" value="UniProtKB-SubCell"/>
</dbReference>
<dbReference type="AlphaFoldDB" id="A0A6C0G185"/>
<keyword evidence="5" id="KW-0653">Protein transport</keyword>
<evidence type="ECO:0000256" key="10">
    <source>
        <dbReference type="SAM" id="Phobius"/>
    </source>
</evidence>
<feature type="transmembrane region" description="Helical" evidence="10">
    <location>
        <begin position="142"/>
        <end position="168"/>
    </location>
</feature>
<evidence type="ECO:0000313" key="13">
    <source>
        <dbReference type="Proteomes" id="UP000476064"/>
    </source>
</evidence>
<evidence type="ECO:0000256" key="4">
    <source>
        <dbReference type="ARBA" id="ARBA00022692"/>
    </source>
</evidence>
<keyword evidence="8" id="KW-0143">Chaperone</keyword>
<gene>
    <name evidence="12" type="primary">yidC</name>
    <name evidence="12" type="ORF">GXP70_26760</name>
</gene>
<keyword evidence="3" id="KW-1003">Cell membrane</keyword>
<protein>
    <submittedName>
        <fullName evidence="12">Membrane protein insertase YidC</fullName>
    </submittedName>
</protein>
<evidence type="ECO:0000256" key="9">
    <source>
        <dbReference type="RuleBase" id="RU003945"/>
    </source>
</evidence>
<dbReference type="RefSeq" id="WP_162359638.1">
    <property type="nucleotide sequence ID" value="NZ_CP048209.1"/>
</dbReference>
<evidence type="ECO:0000256" key="5">
    <source>
        <dbReference type="ARBA" id="ARBA00022927"/>
    </source>
</evidence>
<dbReference type="PANTHER" id="PTHR12428:SF65">
    <property type="entry name" value="CYTOCHROME C OXIDASE ASSEMBLY PROTEIN COX18, MITOCHONDRIAL"/>
    <property type="match status" value="1"/>
</dbReference>
<evidence type="ECO:0000313" key="12">
    <source>
        <dbReference type="EMBL" id="QHT63208.1"/>
    </source>
</evidence>
<comment type="subcellular location">
    <subcellularLocation>
        <location evidence="1">Cell membrane</location>
        <topology evidence="1">Multi-pass membrane protein</topology>
    </subcellularLocation>
    <subcellularLocation>
        <location evidence="9">Membrane</location>
        <topology evidence="9">Multi-pass membrane protein</topology>
    </subcellularLocation>
</comment>
<dbReference type="PANTHER" id="PTHR12428">
    <property type="entry name" value="OXA1"/>
    <property type="match status" value="1"/>
</dbReference>
<dbReference type="GO" id="GO:0051205">
    <property type="term" value="P:protein insertion into membrane"/>
    <property type="evidence" value="ECO:0007669"/>
    <property type="project" value="TreeGrafter"/>
</dbReference>
<name>A0A6C0G185_9BACL</name>
<feature type="transmembrane region" description="Helical" evidence="10">
    <location>
        <begin position="180"/>
        <end position="198"/>
    </location>
</feature>
<dbReference type="EMBL" id="CP048209">
    <property type="protein sequence ID" value="QHT63208.1"/>
    <property type="molecule type" value="Genomic_DNA"/>
</dbReference>
<keyword evidence="13" id="KW-1185">Reference proteome</keyword>
<reference evidence="12 13" key="1">
    <citation type="submission" date="2020-01" db="EMBL/GenBank/DDBJ databases">
        <title>Paenibacillus sp. nov., isolated from tomato rhizosphere.</title>
        <authorList>
            <person name="Weon H.-Y."/>
            <person name="Lee S.A."/>
        </authorList>
    </citation>
    <scope>NUCLEOTIDE SEQUENCE [LARGE SCALE GENOMIC DNA]</scope>
    <source>
        <strain evidence="12 13">12200R-189</strain>
    </source>
</reference>
<feature type="domain" description="Membrane insertase YidC/Oxa/ALB C-terminal" evidence="11">
    <location>
        <begin position="34"/>
        <end position="222"/>
    </location>
</feature>
<feature type="transmembrane region" description="Helical" evidence="10">
    <location>
        <begin position="109"/>
        <end position="130"/>
    </location>
</feature>
<evidence type="ECO:0000256" key="6">
    <source>
        <dbReference type="ARBA" id="ARBA00022989"/>
    </source>
</evidence>
<keyword evidence="6 10" id="KW-1133">Transmembrane helix</keyword>
<dbReference type="GO" id="GO:0015031">
    <property type="term" value="P:protein transport"/>
    <property type="evidence" value="ECO:0007669"/>
    <property type="project" value="UniProtKB-KW"/>
</dbReference>
<accession>A0A6C0G185</accession>
<dbReference type="Pfam" id="PF02096">
    <property type="entry name" value="60KD_IMP"/>
    <property type="match status" value="1"/>
</dbReference>
<dbReference type="InterPro" id="IPR001708">
    <property type="entry name" value="YidC/ALB3/OXA1/COX18"/>
</dbReference>
<proteinExistence type="inferred from homology"/>
<feature type="transmembrane region" description="Helical" evidence="10">
    <location>
        <begin position="26"/>
        <end position="49"/>
    </location>
</feature>
<evidence type="ECO:0000256" key="8">
    <source>
        <dbReference type="ARBA" id="ARBA00023186"/>
    </source>
</evidence>
<sequence length="243" mass="26523">MEQNYLQIGVFHQYVVEPFSWLIDHFAGWFGGSFGLALIAITVLVRLALMPIMINQFKKQQIMRAKLAAMQPELDAIKGKYAGSKEQDARGKLSEETMAVYGKHGYNPLAIGCLPMLLQLPVLSGLYYAIRSNPELAHHNFLWFQLGSSDLVLPFLAAAVYLLQAVIARAAQPPANAQQGMGWIVYLSPVMMGIFSFTAPAALPLYWCVGGLIIIAQTLLAKRLYPASAADALAPAAANVQEA</sequence>
<dbReference type="InterPro" id="IPR028055">
    <property type="entry name" value="YidC/Oxa/ALB_C"/>
</dbReference>
<dbReference type="Proteomes" id="UP000476064">
    <property type="component" value="Chromosome"/>
</dbReference>
<evidence type="ECO:0000259" key="11">
    <source>
        <dbReference type="Pfam" id="PF02096"/>
    </source>
</evidence>
<dbReference type="InterPro" id="IPR047196">
    <property type="entry name" value="YidC_ALB_C"/>
</dbReference>
<dbReference type="CDD" id="cd20070">
    <property type="entry name" value="5TM_YidC_Alb3"/>
    <property type="match status" value="1"/>
</dbReference>
<comment type="similarity">
    <text evidence="9">Belongs to the OXA1/ALB3/YidC family.</text>
</comment>
<evidence type="ECO:0000256" key="7">
    <source>
        <dbReference type="ARBA" id="ARBA00023136"/>
    </source>
</evidence>
<dbReference type="GO" id="GO:0032977">
    <property type="term" value="F:membrane insertase activity"/>
    <property type="evidence" value="ECO:0007669"/>
    <property type="project" value="InterPro"/>
</dbReference>
<evidence type="ECO:0000256" key="3">
    <source>
        <dbReference type="ARBA" id="ARBA00022475"/>
    </source>
</evidence>
<keyword evidence="7 10" id="KW-0472">Membrane</keyword>
<evidence type="ECO:0000256" key="1">
    <source>
        <dbReference type="ARBA" id="ARBA00004651"/>
    </source>
</evidence>
<evidence type="ECO:0000256" key="2">
    <source>
        <dbReference type="ARBA" id="ARBA00022448"/>
    </source>
</evidence>